<reference evidence="2 3" key="1">
    <citation type="submission" date="2020-09" db="EMBL/GenBank/DDBJ databases">
        <title>novel species in genus Nocardioides.</title>
        <authorList>
            <person name="Zhang G."/>
        </authorList>
    </citation>
    <scope>NUCLEOTIDE SEQUENCE [LARGE SCALE GENOMIC DNA]</scope>
    <source>
        <strain evidence="2 3">KCTC 39551</strain>
    </source>
</reference>
<gene>
    <name evidence="2" type="ORF">IEZ26_06340</name>
</gene>
<dbReference type="InterPro" id="IPR029068">
    <property type="entry name" value="Glyas_Bleomycin-R_OHBP_Dase"/>
</dbReference>
<dbReference type="CDD" id="cd06587">
    <property type="entry name" value="VOC"/>
    <property type="match status" value="1"/>
</dbReference>
<dbReference type="Gene3D" id="3.10.180.10">
    <property type="entry name" value="2,3-Dihydroxybiphenyl 1,2-Dioxygenase, domain 1"/>
    <property type="match status" value="1"/>
</dbReference>
<evidence type="ECO:0000313" key="2">
    <source>
        <dbReference type="EMBL" id="MBD3924233.1"/>
    </source>
</evidence>
<sequence>MLTGVDHIDLRTPDFDGTVAYLESLGLREVRRLDPERGSVEMALPGENQVVFEVRPEPAAEKAYVHHVAFGLEGLDDVDTLAGAGVPFTKAKHFVPATGRTVTNGVDPGGMTWQLTD</sequence>
<dbReference type="InterPro" id="IPR037523">
    <property type="entry name" value="VOC_core"/>
</dbReference>
<dbReference type="SUPFAM" id="SSF54593">
    <property type="entry name" value="Glyoxalase/Bleomycin resistance protein/Dihydroxybiphenyl dioxygenase"/>
    <property type="match status" value="1"/>
</dbReference>
<feature type="domain" description="VOC" evidence="1">
    <location>
        <begin position="4"/>
        <end position="117"/>
    </location>
</feature>
<dbReference type="RefSeq" id="WP_191194020.1">
    <property type="nucleotide sequence ID" value="NZ_JACXYZ010000001.1"/>
</dbReference>
<dbReference type="InterPro" id="IPR004360">
    <property type="entry name" value="Glyas_Fos-R_dOase_dom"/>
</dbReference>
<proteinExistence type="predicted"/>
<name>A0ABR8N7W5_9ACTN</name>
<evidence type="ECO:0000259" key="1">
    <source>
        <dbReference type="PROSITE" id="PS51819"/>
    </source>
</evidence>
<comment type="caution">
    <text evidence="2">The sequence shown here is derived from an EMBL/GenBank/DDBJ whole genome shotgun (WGS) entry which is preliminary data.</text>
</comment>
<dbReference type="Proteomes" id="UP000618818">
    <property type="component" value="Unassembled WGS sequence"/>
</dbReference>
<keyword evidence="3" id="KW-1185">Reference proteome</keyword>
<protein>
    <submittedName>
        <fullName evidence="2">VOC family protein</fullName>
    </submittedName>
</protein>
<accession>A0ABR8N7W5</accession>
<organism evidence="2 3">
    <name type="scientific">Nocardioides cavernae</name>
    <dbReference type="NCBI Taxonomy" id="1921566"/>
    <lineage>
        <taxon>Bacteria</taxon>
        <taxon>Bacillati</taxon>
        <taxon>Actinomycetota</taxon>
        <taxon>Actinomycetes</taxon>
        <taxon>Propionibacteriales</taxon>
        <taxon>Nocardioidaceae</taxon>
        <taxon>Nocardioides</taxon>
    </lineage>
</organism>
<dbReference type="EMBL" id="JACXYZ010000001">
    <property type="protein sequence ID" value="MBD3924233.1"/>
    <property type="molecule type" value="Genomic_DNA"/>
</dbReference>
<dbReference type="Pfam" id="PF00903">
    <property type="entry name" value="Glyoxalase"/>
    <property type="match status" value="1"/>
</dbReference>
<dbReference type="PROSITE" id="PS51819">
    <property type="entry name" value="VOC"/>
    <property type="match status" value="1"/>
</dbReference>
<evidence type="ECO:0000313" key="3">
    <source>
        <dbReference type="Proteomes" id="UP000618818"/>
    </source>
</evidence>